<evidence type="ECO:0000313" key="2">
    <source>
        <dbReference type="Proteomes" id="UP000518752"/>
    </source>
</evidence>
<proteinExistence type="predicted"/>
<dbReference type="EMBL" id="JAACJN010000275">
    <property type="protein sequence ID" value="KAF5352884.1"/>
    <property type="molecule type" value="Genomic_DNA"/>
</dbReference>
<keyword evidence="2" id="KW-1185">Reference proteome</keyword>
<name>A0A8H5D4D3_9AGAR</name>
<comment type="caution">
    <text evidence="1">The sequence shown here is derived from an EMBL/GenBank/DDBJ whole genome shotgun (WGS) entry which is preliminary data.</text>
</comment>
<sequence>MQYNPPPQAVDNFHEEHLHSMRHSPAASRSSSEYWNYVAACLTSKSDHRLADPFMVWNLTLITAVQTRIFGAQTRIMLLVISTRVCGLTLCLGGQMRLFRGEIQQSPRKKPHQSSIIIATLSTRRF</sequence>
<gene>
    <name evidence="1" type="ORF">D9757_012108</name>
</gene>
<dbReference type="AlphaFoldDB" id="A0A8H5D4D3"/>
<dbReference type="Proteomes" id="UP000518752">
    <property type="component" value="Unassembled WGS sequence"/>
</dbReference>
<organism evidence="1 2">
    <name type="scientific">Collybiopsis confluens</name>
    <dbReference type="NCBI Taxonomy" id="2823264"/>
    <lineage>
        <taxon>Eukaryota</taxon>
        <taxon>Fungi</taxon>
        <taxon>Dikarya</taxon>
        <taxon>Basidiomycota</taxon>
        <taxon>Agaricomycotina</taxon>
        <taxon>Agaricomycetes</taxon>
        <taxon>Agaricomycetidae</taxon>
        <taxon>Agaricales</taxon>
        <taxon>Marasmiineae</taxon>
        <taxon>Omphalotaceae</taxon>
        <taxon>Collybiopsis</taxon>
    </lineage>
</organism>
<accession>A0A8H5D4D3</accession>
<reference evidence="1 2" key="1">
    <citation type="journal article" date="2020" name="ISME J.">
        <title>Uncovering the hidden diversity of litter-decomposition mechanisms in mushroom-forming fungi.</title>
        <authorList>
            <person name="Floudas D."/>
            <person name="Bentzer J."/>
            <person name="Ahren D."/>
            <person name="Johansson T."/>
            <person name="Persson P."/>
            <person name="Tunlid A."/>
        </authorList>
    </citation>
    <scope>NUCLEOTIDE SEQUENCE [LARGE SCALE GENOMIC DNA]</scope>
    <source>
        <strain evidence="1 2">CBS 406.79</strain>
    </source>
</reference>
<protein>
    <submittedName>
        <fullName evidence="1">Uncharacterized protein</fullName>
    </submittedName>
</protein>
<evidence type="ECO:0000313" key="1">
    <source>
        <dbReference type="EMBL" id="KAF5352884.1"/>
    </source>
</evidence>